<gene>
    <name evidence="1" type="ORF">M6B38_169995</name>
</gene>
<sequence>MTCAEKGSERGKPLFLSLSLSGFLLLNGHMFHQFSKSHPCDRLGISKSHLTLYFSRRHPTWPIEKSRGHSTLRI</sequence>
<name>A0AAX6EVP5_IRIPA</name>
<protein>
    <submittedName>
        <fullName evidence="1">Extensin</fullName>
    </submittedName>
</protein>
<evidence type="ECO:0000313" key="2">
    <source>
        <dbReference type="Proteomes" id="UP001140949"/>
    </source>
</evidence>
<dbReference type="Proteomes" id="UP001140949">
    <property type="component" value="Unassembled WGS sequence"/>
</dbReference>
<dbReference type="EMBL" id="JANAVB010033814">
    <property type="protein sequence ID" value="KAJ6807939.1"/>
    <property type="molecule type" value="Genomic_DNA"/>
</dbReference>
<keyword evidence="2" id="KW-1185">Reference proteome</keyword>
<proteinExistence type="predicted"/>
<accession>A0AAX6EVP5</accession>
<organism evidence="1 2">
    <name type="scientific">Iris pallida</name>
    <name type="common">Sweet iris</name>
    <dbReference type="NCBI Taxonomy" id="29817"/>
    <lineage>
        <taxon>Eukaryota</taxon>
        <taxon>Viridiplantae</taxon>
        <taxon>Streptophyta</taxon>
        <taxon>Embryophyta</taxon>
        <taxon>Tracheophyta</taxon>
        <taxon>Spermatophyta</taxon>
        <taxon>Magnoliopsida</taxon>
        <taxon>Liliopsida</taxon>
        <taxon>Asparagales</taxon>
        <taxon>Iridaceae</taxon>
        <taxon>Iridoideae</taxon>
        <taxon>Irideae</taxon>
        <taxon>Iris</taxon>
    </lineage>
</organism>
<comment type="caution">
    <text evidence="1">The sequence shown here is derived from an EMBL/GenBank/DDBJ whole genome shotgun (WGS) entry which is preliminary data.</text>
</comment>
<dbReference type="AlphaFoldDB" id="A0AAX6EVP5"/>
<evidence type="ECO:0000313" key="1">
    <source>
        <dbReference type="EMBL" id="KAJ6807939.1"/>
    </source>
</evidence>
<reference evidence="1" key="2">
    <citation type="submission" date="2023-04" db="EMBL/GenBank/DDBJ databases">
        <authorList>
            <person name="Bruccoleri R.E."/>
            <person name="Oakeley E.J."/>
            <person name="Faust A.-M."/>
            <person name="Dessus-Babus S."/>
            <person name="Altorfer M."/>
            <person name="Burckhardt D."/>
            <person name="Oertli M."/>
            <person name="Naumann U."/>
            <person name="Petersen F."/>
            <person name="Wong J."/>
        </authorList>
    </citation>
    <scope>NUCLEOTIDE SEQUENCE</scope>
    <source>
        <strain evidence="1">GSM-AAB239-AS_SAM_17_03QT</strain>
        <tissue evidence="1">Leaf</tissue>
    </source>
</reference>
<reference evidence="1" key="1">
    <citation type="journal article" date="2023" name="GigaByte">
        <title>Genome assembly of the bearded iris, Iris pallida Lam.</title>
        <authorList>
            <person name="Bruccoleri R.E."/>
            <person name="Oakeley E.J."/>
            <person name="Faust A.M.E."/>
            <person name="Altorfer M."/>
            <person name="Dessus-Babus S."/>
            <person name="Burckhardt D."/>
            <person name="Oertli M."/>
            <person name="Naumann U."/>
            <person name="Petersen F."/>
            <person name="Wong J."/>
        </authorList>
    </citation>
    <scope>NUCLEOTIDE SEQUENCE</scope>
    <source>
        <strain evidence="1">GSM-AAB239-AS_SAM_17_03QT</strain>
    </source>
</reference>